<dbReference type="GO" id="GO:0016881">
    <property type="term" value="F:acid-amino acid ligase activity"/>
    <property type="evidence" value="ECO:0007669"/>
    <property type="project" value="TreeGrafter"/>
</dbReference>
<dbReference type="PANTHER" id="PTHR31901:SF9">
    <property type="entry name" value="GH3 DOMAIN-CONTAINING PROTEIN"/>
    <property type="match status" value="1"/>
</dbReference>
<evidence type="ECO:0000313" key="3">
    <source>
        <dbReference type="EMBL" id="NHC35540.1"/>
    </source>
</evidence>
<evidence type="ECO:0000313" key="4">
    <source>
        <dbReference type="Proteomes" id="UP000031532"/>
    </source>
</evidence>
<dbReference type="InterPro" id="IPR055378">
    <property type="entry name" value="GH3_C"/>
</dbReference>
<keyword evidence="4" id="KW-1185">Reference proteome</keyword>
<feature type="domain" description="GH3 middle" evidence="1">
    <location>
        <begin position="343"/>
        <end position="414"/>
    </location>
</feature>
<gene>
    <name evidence="3" type="ORF">QH73_0012860</name>
</gene>
<comment type="caution">
    <text evidence="3">The sequence shown here is derived from an EMBL/GenBank/DDBJ whole genome shotgun (WGS) entry which is preliminary data.</text>
</comment>
<dbReference type="PANTHER" id="PTHR31901">
    <property type="entry name" value="GH3 DOMAIN-CONTAINING PROTEIN"/>
    <property type="match status" value="1"/>
</dbReference>
<dbReference type="AlphaFoldDB" id="A0A9X5E545"/>
<dbReference type="Proteomes" id="UP000031532">
    <property type="component" value="Unassembled WGS sequence"/>
</dbReference>
<dbReference type="RefSeq" id="WP_039713463.1">
    <property type="nucleotide sequence ID" value="NZ_JTJC03000003.1"/>
</dbReference>
<proteinExistence type="predicted"/>
<dbReference type="Pfam" id="PF23572">
    <property type="entry name" value="GH3_C"/>
    <property type="match status" value="1"/>
</dbReference>
<dbReference type="EMBL" id="JTJC03000003">
    <property type="protein sequence ID" value="NHC35540.1"/>
    <property type="molecule type" value="Genomic_DNA"/>
</dbReference>
<dbReference type="Pfam" id="PF23571">
    <property type="entry name" value="GH3_M"/>
    <property type="match status" value="1"/>
</dbReference>
<name>A0A9X5E545_9CYAN</name>
<evidence type="ECO:0000259" key="1">
    <source>
        <dbReference type="Pfam" id="PF23571"/>
    </source>
</evidence>
<accession>A0A9X5E545</accession>
<dbReference type="OrthoDB" id="614636at2"/>
<feature type="domain" description="GH3 C-terminal" evidence="2">
    <location>
        <begin position="431"/>
        <end position="543"/>
    </location>
</feature>
<dbReference type="InterPro" id="IPR055377">
    <property type="entry name" value="GH3_M"/>
</dbReference>
<dbReference type="Pfam" id="PF03321">
    <property type="entry name" value="GH3"/>
    <property type="match status" value="1"/>
</dbReference>
<protein>
    <submittedName>
        <fullName evidence="3">GH3 auxin-responsive promoter family protein</fullName>
    </submittedName>
</protein>
<reference evidence="3 4" key="1">
    <citation type="journal article" date="2015" name="Genome Announc.">
        <title>Draft Genome Sequence of the Terrestrial Cyanobacterium Scytonema millei VB511283, Isolated from Eastern India.</title>
        <authorList>
            <person name="Sen D."/>
            <person name="Chandrababunaidu M.M."/>
            <person name="Singh D."/>
            <person name="Sanghi N."/>
            <person name="Ghorai A."/>
            <person name="Mishra G.P."/>
            <person name="Madduluri M."/>
            <person name="Adhikary S.P."/>
            <person name="Tripathy S."/>
        </authorList>
    </citation>
    <scope>NUCLEOTIDE SEQUENCE [LARGE SCALE GENOMIC DNA]</scope>
    <source>
        <strain evidence="3 4">VB511283</strain>
    </source>
</reference>
<dbReference type="GO" id="GO:0005737">
    <property type="term" value="C:cytoplasm"/>
    <property type="evidence" value="ECO:0007669"/>
    <property type="project" value="TreeGrafter"/>
</dbReference>
<dbReference type="InterPro" id="IPR004993">
    <property type="entry name" value="GH3"/>
</dbReference>
<organism evidence="3 4">
    <name type="scientific">Scytonema millei VB511283</name>
    <dbReference type="NCBI Taxonomy" id="1245923"/>
    <lineage>
        <taxon>Bacteria</taxon>
        <taxon>Bacillati</taxon>
        <taxon>Cyanobacteriota</taxon>
        <taxon>Cyanophyceae</taxon>
        <taxon>Nostocales</taxon>
        <taxon>Scytonemataceae</taxon>
        <taxon>Scytonema</taxon>
    </lineage>
</organism>
<sequence length="563" mass="64022">MVNLVLSALNAVTGLTKANFIKKTRRTAEVQERFLLRLLQAHRDTEFGKKYQLGEIKTVNRFRERVPILPYCSYEPYLERIAGGEENILTADPVVYLTLTSGSTGKKKMIPTTRRSQNITRQATLTSMGFLTAALRSRGQQFGKILLTNSTQQWGRTSAGIPYGPASAGVLSMDKWLYEQFFAQPYETLQVADSSARHYLALLFALQDPLMRGMLANFPMLILRTCNYLEKFAEDLIQDIETGTIANWLEVEPELRLNLEQRLSANPFRANKLREIIQSEGKLTPHLAWSNLSFVACARGGTSDFYFQRFPTYFGNTPIFGAVFSSAEGMFSIYHELDNDSSILALESGFFEFIPQDQWQAEQPKTLLATEVKPGERYRILTTSYNGFYRYDIGDAIEVVGFYEQTPLIVFRHRLGGLISSTTEKTTEAHATHVMQAVQQEFSLLLEDFCITLSENDFPARYLINIELAHGYTLEDPQAFLNECDRKLQAANTHYEISRKDPIPPPRLRILAPGSFALLRQRQIERGVPDSQLKFPHISEDRNFLSGLQVQQEVRLPEDRDSG</sequence>
<evidence type="ECO:0000259" key="2">
    <source>
        <dbReference type="Pfam" id="PF23572"/>
    </source>
</evidence>